<evidence type="ECO:0000256" key="2">
    <source>
        <dbReference type="ARBA" id="ARBA00022980"/>
    </source>
</evidence>
<dbReference type="PROSITE" id="PS01105">
    <property type="entry name" value="RIBOSOMAL_L35AE"/>
    <property type="match status" value="1"/>
</dbReference>
<dbReference type="AlphaFoldDB" id="A0A6A6PXA0"/>
<dbReference type="GO" id="GO:0006412">
    <property type="term" value="P:translation"/>
    <property type="evidence" value="ECO:0007669"/>
    <property type="project" value="InterPro"/>
</dbReference>
<evidence type="ECO:0000313" key="4">
    <source>
        <dbReference type="EMBL" id="KAF2484645.1"/>
    </source>
</evidence>
<comment type="similarity">
    <text evidence="1">Belongs to the eukaryotic ribosomal protein eL33 family.</text>
</comment>
<dbReference type="RefSeq" id="XP_033591214.1">
    <property type="nucleotide sequence ID" value="XM_033735373.1"/>
</dbReference>
<sequence length="110" mass="12449">MGESAAAHRLYVKGKHISYQRGKRNTNPNTSLIQIEGVDNTKAAKFYLGKRIAYVYRGKKEIRGTKIRVIWGKVTRTHGNSGMVRAQFKHNLPPKSFGAMVRIMLYPSSI</sequence>
<evidence type="ECO:0000256" key="3">
    <source>
        <dbReference type="ARBA" id="ARBA00023274"/>
    </source>
</evidence>
<dbReference type="Pfam" id="PF01247">
    <property type="entry name" value="Ribosomal_L35Ae"/>
    <property type="match status" value="1"/>
</dbReference>
<dbReference type="GeneID" id="54476375"/>
<dbReference type="HAMAP" id="MF_00573">
    <property type="entry name" value="Ribosomal_eL33"/>
    <property type="match status" value="1"/>
</dbReference>
<dbReference type="SUPFAM" id="SSF50447">
    <property type="entry name" value="Translation proteins"/>
    <property type="match status" value="1"/>
</dbReference>
<dbReference type="EMBL" id="MU001634">
    <property type="protein sequence ID" value="KAF2484645.1"/>
    <property type="molecule type" value="Genomic_DNA"/>
</dbReference>
<dbReference type="PANTHER" id="PTHR10902">
    <property type="entry name" value="60S RIBOSOMAL PROTEIN L35A"/>
    <property type="match status" value="1"/>
</dbReference>
<dbReference type="GO" id="GO:1990904">
    <property type="term" value="C:ribonucleoprotein complex"/>
    <property type="evidence" value="ECO:0007669"/>
    <property type="project" value="UniProtKB-KW"/>
</dbReference>
<reference evidence="4" key="1">
    <citation type="journal article" date="2020" name="Stud. Mycol.">
        <title>101 Dothideomycetes genomes: a test case for predicting lifestyles and emergence of pathogens.</title>
        <authorList>
            <person name="Haridas S."/>
            <person name="Albert R."/>
            <person name="Binder M."/>
            <person name="Bloem J."/>
            <person name="Labutti K."/>
            <person name="Salamov A."/>
            <person name="Andreopoulos B."/>
            <person name="Baker S."/>
            <person name="Barry K."/>
            <person name="Bills G."/>
            <person name="Bluhm B."/>
            <person name="Cannon C."/>
            <person name="Castanera R."/>
            <person name="Culley D."/>
            <person name="Daum C."/>
            <person name="Ezra D."/>
            <person name="Gonzalez J."/>
            <person name="Henrissat B."/>
            <person name="Kuo A."/>
            <person name="Liang C."/>
            <person name="Lipzen A."/>
            <person name="Lutzoni F."/>
            <person name="Magnuson J."/>
            <person name="Mondo S."/>
            <person name="Nolan M."/>
            <person name="Ohm R."/>
            <person name="Pangilinan J."/>
            <person name="Park H.-J."/>
            <person name="Ramirez L."/>
            <person name="Alfaro M."/>
            <person name="Sun H."/>
            <person name="Tritt A."/>
            <person name="Yoshinaga Y."/>
            <person name="Zwiers L.-H."/>
            <person name="Turgeon B."/>
            <person name="Goodwin S."/>
            <person name="Spatafora J."/>
            <person name="Crous P."/>
            <person name="Grigoriev I."/>
        </authorList>
    </citation>
    <scope>NUCLEOTIDE SEQUENCE</scope>
    <source>
        <strain evidence="4">CBS 113389</strain>
    </source>
</reference>
<dbReference type="Proteomes" id="UP000799767">
    <property type="component" value="Unassembled WGS sequence"/>
</dbReference>
<dbReference type="FunFam" id="2.40.10.190:FF:000001">
    <property type="entry name" value="60S ribosomal protein L35a"/>
    <property type="match status" value="1"/>
</dbReference>
<proteinExistence type="inferred from homology"/>
<evidence type="ECO:0000313" key="5">
    <source>
        <dbReference type="Proteomes" id="UP000799767"/>
    </source>
</evidence>
<name>A0A6A6PXA0_9PEZI</name>
<keyword evidence="2 4" id="KW-0689">Ribosomal protein</keyword>
<dbReference type="InterPro" id="IPR018266">
    <property type="entry name" value="Ribosomal_eL33_CS"/>
</dbReference>
<dbReference type="GO" id="GO:0003735">
    <property type="term" value="F:structural constituent of ribosome"/>
    <property type="evidence" value="ECO:0007669"/>
    <property type="project" value="InterPro"/>
</dbReference>
<protein>
    <submittedName>
        <fullName evidence="4">60S ribosomal protein L33-A</fullName>
    </submittedName>
</protein>
<dbReference type="GO" id="GO:0005840">
    <property type="term" value="C:ribosome"/>
    <property type="evidence" value="ECO:0007669"/>
    <property type="project" value="UniProtKB-KW"/>
</dbReference>
<dbReference type="InterPro" id="IPR038661">
    <property type="entry name" value="Ribosomal_eL33_sf"/>
</dbReference>
<organism evidence="4 5">
    <name type="scientific">Neohortaea acidophila</name>
    <dbReference type="NCBI Taxonomy" id="245834"/>
    <lineage>
        <taxon>Eukaryota</taxon>
        <taxon>Fungi</taxon>
        <taxon>Dikarya</taxon>
        <taxon>Ascomycota</taxon>
        <taxon>Pezizomycotina</taxon>
        <taxon>Dothideomycetes</taxon>
        <taxon>Dothideomycetidae</taxon>
        <taxon>Mycosphaerellales</taxon>
        <taxon>Teratosphaeriaceae</taxon>
        <taxon>Neohortaea</taxon>
    </lineage>
</organism>
<keyword evidence="3" id="KW-0687">Ribonucleoprotein</keyword>
<dbReference type="Gene3D" id="2.40.10.190">
    <property type="entry name" value="translation elongation factor selb, chain A, domain 4"/>
    <property type="match status" value="1"/>
</dbReference>
<dbReference type="InterPro" id="IPR001780">
    <property type="entry name" value="Ribosomal_eL33"/>
</dbReference>
<evidence type="ECO:0000256" key="1">
    <source>
        <dbReference type="ARBA" id="ARBA00009269"/>
    </source>
</evidence>
<gene>
    <name evidence="4" type="ORF">BDY17DRAFT_309832</name>
</gene>
<dbReference type="OrthoDB" id="1166329at2759"/>
<keyword evidence="5" id="KW-1185">Reference proteome</keyword>
<dbReference type="InterPro" id="IPR009000">
    <property type="entry name" value="Transl_B-barrel_sf"/>
</dbReference>
<accession>A0A6A6PXA0</accession>